<evidence type="ECO:0000313" key="3">
    <source>
        <dbReference type="Proteomes" id="UP000095751"/>
    </source>
</evidence>
<accession>A0A1E7FJL1</accession>
<dbReference type="InterPro" id="IPR052514">
    <property type="entry name" value="SAM-dependent_MTase"/>
</dbReference>
<dbReference type="PANTHER" id="PTHR34203:SF13">
    <property type="entry name" value="EXPRESSED PROTEIN"/>
    <property type="match status" value="1"/>
</dbReference>
<sequence>MRPYSVYFRNQFSKNDQSIFAKHAQEQHGSKLQPVDCSKIPADTDPHFTANYFPQIDKQAIIDFPWWSGEKDKNTTHTAELYDQVFKEVLPNELYIDVGANIGQMTLPGIIASKLTYAFDPLLYDVTKICSGLKENLVRGLATQEGASKLHLFRALVGNESQSNVSISRPEESFGKFEQASLFSNTIGVARKPKLVTEHVPMVTLDEMVPPDMPIGLVKIDVQGFELQVVQGMKGLLERKSGFPHIIHYEEQGRLTRLAGLQMGTVQSLLETYGYNCTRIDANDITCMKPRQDS</sequence>
<dbReference type="InParanoid" id="A0A1E7FJL1"/>
<dbReference type="AlphaFoldDB" id="A0A1E7FJL1"/>
<dbReference type="NCBIfam" id="TIGR01444">
    <property type="entry name" value="fkbM_fam"/>
    <property type="match status" value="1"/>
</dbReference>
<organism evidence="2 3">
    <name type="scientific">Fragilariopsis cylindrus CCMP1102</name>
    <dbReference type="NCBI Taxonomy" id="635003"/>
    <lineage>
        <taxon>Eukaryota</taxon>
        <taxon>Sar</taxon>
        <taxon>Stramenopiles</taxon>
        <taxon>Ochrophyta</taxon>
        <taxon>Bacillariophyta</taxon>
        <taxon>Bacillariophyceae</taxon>
        <taxon>Bacillariophycidae</taxon>
        <taxon>Bacillariales</taxon>
        <taxon>Bacillariaceae</taxon>
        <taxon>Fragilariopsis</taxon>
    </lineage>
</organism>
<gene>
    <name evidence="2" type="ORF">FRACYDRAFT_236638</name>
</gene>
<dbReference type="InterPro" id="IPR029063">
    <property type="entry name" value="SAM-dependent_MTases_sf"/>
</dbReference>
<protein>
    <recommendedName>
        <fullName evidence="1">Methyltransferase FkbM domain-containing protein</fullName>
    </recommendedName>
</protein>
<keyword evidence="3" id="KW-1185">Reference proteome</keyword>
<name>A0A1E7FJL1_9STRA</name>
<proteinExistence type="predicted"/>
<evidence type="ECO:0000259" key="1">
    <source>
        <dbReference type="Pfam" id="PF05050"/>
    </source>
</evidence>
<dbReference type="EMBL" id="KV784356">
    <property type="protein sequence ID" value="OEU18362.1"/>
    <property type="molecule type" value="Genomic_DNA"/>
</dbReference>
<dbReference type="InterPro" id="IPR006342">
    <property type="entry name" value="FkbM_mtfrase"/>
</dbReference>
<dbReference type="Proteomes" id="UP000095751">
    <property type="component" value="Unassembled WGS sequence"/>
</dbReference>
<dbReference type="Gene3D" id="3.40.50.150">
    <property type="entry name" value="Vaccinia Virus protein VP39"/>
    <property type="match status" value="1"/>
</dbReference>
<dbReference type="Pfam" id="PF05050">
    <property type="entry name" value="Methyltransf_21"/>
    <property type="match status" value="1"/>
</dbReference>
<evidence type="ECO:0000313" key="2">
    <source>
        <dbReference type="EMBL" id="OEU18362.1"/>
    </source>
</evidence>
<dbReference type="SUPFAM" id="SSF53335">
    <property type="entry name" value="S-adenosyl-L-methionine-dependent methyltransferases"/>
    <property type="match status" value="1"/>
</dbReference>
<dbReference type="PANTHER" id="PTHR34203">
    <property type="entry name" value="METHYLTRANSFERASE, FKBM FAMILY PROTEIN"/>
    <property type="match status" value="1"/>
</dbReference>
<reference evidence="2 3" key="1">
    <citation type="submission" date="2016-09" db="EMBL/GenBank/DDBJ databases">
        <title>Extensive genetic diversity and differential bi-allelic expression allows diatom success in the polar Southern Ocean.</title>
        <authorList>
            <consortium name="DOE Joint Genome Institute"/>
            <person name="Mock T."/>
            <person name="Otillar R.P."/>
            <person name="Strauss J."/>
            <person name="Dupont C."/>
            <person name="Frickenhaus S."/>
            <person name="Maumus F."/>
            <person name="Mcmullan M."/>
            <person name="Sanges R."/>
            <person name="Schmutz J."/>
            <person name="Toseland A."/>
            <person name="Valas R."/>
            <person name="Veluchamy A."/>
            <person name="Ward B.J."/>
            <person name="Allen A."/>
            <person name="Barry K."/>
            <person name="Falciatore A."/>
            <person name="Ferrante M."/>
            <person name="Fortunato A.E."/>
            <person name="Gloeckner G."/>
            <person name="Gruber A."/>
            <person name="Hipkin R."/>
            <person name="Janech M."/>
            <person name="Kroth P."/>
            <person name="Leese F."/>
            <person name="Lindquist E."/>
            <person name="Lyon B.R."/>
            <person name="Martin J."/>
            <person name="Mayer C."/>
            <person name="Parker M."/>
            <person name="Quesneville H."/>
            <person name="Raymond J."/>
            <person name="Uhlig C."/>
            <person name="Valentin K.U."/>
            <person name="Worden A.Z."/>
            <person name="Armbrust E.V."/>
            <person name="Bowler C."/>
            <person name="Green B."/>
            <person name="Moulton V."/>
            <person name="Van Oosterhout C."/>
            <person name="Grigoriev I."/>
        </authorList>
    </citation>
    <scope>NUCLEOTIDE SEQUENCE [LARGE SCALE GENOMIC DNA]</scope>
    <source>
        <strain evidence="2 3">CCMP1102</strain>
    </source>
</reference>
<feature type="domain" description="Methyltransferase FkbM" evidence="1">
    <location>
        <begin position="97"/>
        <end position="275"/>
    </location>
</feature>
<dbReference type="OrthoDB" id="48684at2759"/>
<dbReference type="KEGG" id="fcy:FRACYDRAFT_236638"/>